<protein>
    <recommendedName>
        <fullName evidence="3">exodeoxyribonuclease III</fullName>
        <ecNumber evidence="3">3.1.11.2</ecNumber>
    </recommendedName>
</protein>
<accession>A0A974BXB8</accession>
<keyword evidence="6" id="KW-0378">Hydrolase</keyword>
<evidence type="ECO:0000256" key="10">
    <source>
        <dbReference type="PIRSR" id="PIRSR604808-3"/>
    </source>
</evidence>
<comment type="catalytic activity">
    <reaction evidence="1">
        <text>Exonucleolytic cleavage in the 3'- to 5'-direction to yield nucleoside 5'-phosphates.</text>
        <dbReference type="EC" id="3.1.11.2"/>
    </reaction>
</comment>
<evidence type="ECO:0000256" key="5">
    <source>
        <dbReference type="ARBA" id="ARBA00022763"/>
    </source>
</evidence>
<dbReference type="OMA" id="ITIWEAH"/>
<proteinExistence type="inferred from homology"/>
<feature type="binding site" evidence="9">
    <location>
        <position position="51"/>
    </location>
    <ligand>
        <name>Mg(2+)</name>
        <dbReference type="ChEBI" id="CHEBI:18420"/>
        <label>1</label>
    </ligand>
</feature>
<feature type="binding site" evidence="9">
    <location>
        <position position="22"/>
    </location>
    <ligand>
        <name>Mg(2+)</name>
        <dbReference type="ChEBI" id="CHEBI:18420"/>
        <label>1</label>
    </ligand>
</feature>
<feature type="binding site" evidence="9">
    <location>
        <position position="241"/>
    </location>
    <ligand>
        <name>Mg(2+)</name>
        <dbReference type="ChEBI" id="CHEBI:18420"/>
        <label>1</label>
    </ligand>
</feature>
<keyword evidence="9" id="KW-0464">Manganese</keyword>
<dbReference type="InterPro" id="IPR005135">
    <property type="entry name" value="Endo/exonuclease/phosphatase"/>
</dbReference>
<name>A0A974BXB8_XENLA</name>
<dbReference type="Gene3D" id="3.60.10.10">
    <property type="entry name" value="Endonuclease/exonuclease/phosphatase"/>
    <property type="match status" value="1"/>
</dbReference>
<dbReference type="GO" id="GO:0008081">
    <property type="term" value="F:phosphoric diester hydrolase activity"/>
    <property type="evidence" value="ECO:0007669"/>
    <property type="project" value="TreeGrafter"/>
</dbReference>
<organism evidence="12 13">
    <name type="scientific">Xenopus laevis</name>
    <name type="common">African clawed frog</name>
    <dbReference type="NCBI Taxonomy" id="8355"/>
    <lineage>
        <taxon>Eukaryota</taxon>
        <taxon>Metazoa</taxon>
        <taxon>Chordata</taxon>
        <taxon>Craniata</taxon>
        <taxon>Vertebrata</taxon>
        <taxon>Euteleostomi</taxon>
        <taxon>Amphibia</taxon>
        <taxon>Batrachia</taxon>
        <taxon>Anura</taxon>
        <taxon>Pipoidea</taxon>
        <taxon>Pipidae</taxon>
        <taxon>Xenopodinae</taxon>
        <taxon>Xenopus</taxon>
        <taxon>Xenopus</taxon>
    </lineage>
</organism>
<evidence type="ECO:0000256" key="1">
    <source>
        <dbReference type="ARBA" id="ARBA00000493"/>
    </source>
</evidence>
<dbReference type="GO" id="GO:0046872">
    <property type="term" value="F:metal ion binding"/>
    <property type="evidence" value="ECO:0007669"/>
    <property type="project" value="UniProtKB-KW"/>
</dbReference>
<dbReference type="Proteomes" id="UP000694892">
    <property type="component" value="Chromosome 9_10L"/>
</dbReference>
<evidence type="ECO:0000313" key="13">
    <source>
        <dbReference type="Proteomes" id="UP000694892"/>
    </source>
</evidence>
<feature type="binding site" evidence="9">
    <location>
        <position position="156"/>
    </location>
    <ligand>
        <name>Mg(2+)</name>
        <dbReference type="ChEBI" id="CHEBI:18420"/>
        <label>1</label>
    </ligand>
</feature>
<dbReference type="InterPro" id="IPR004808">
    <property type="entry name" value="AP_endonuc_1"/>
</dbReference>
<dbReference type="PANTHER" id="PTHR22748:SF26">
    <property type="entry name" value="ENDONUCLEASE_EXONUCLEASE_PHOSPHATASE DOMAIN-CONTAINING PROTEIN"/>
    <property type="match status" value="1"/>
</dbReference>
<dbReference type="Pfam" id="PF03372">
    <property type="entry name" value="Exo_endo_phos"/>
    <property type="match status" value="1"/>
</dbReference>
<keyword evidence="4 9" id="KW-0479">Metal-binding</keyword>
<evidence type="ECO:0000256" key="2">
    <source>
        <dbReference type="ARBA" id="ARBA00007092"/>
    </source>
</evidence>
<evidence type="ECO:0000256" key="8">
    <source>
        <dbReference type="ARBA" id="ARBA00023204"/>
    </source>
</evidence>
<evidence type="ECO:0000256" key="4">
    <source>
        <dbReference type="ARBA" id="ARBA00022723"/>
    </source>
</evidence>
<evidence type="ECO:0000256" key="3">
    <source>
        <dbReference type="ARBA" id="ARBA00012115"/>
    </source>
</evidence>
<evidence type="ECO:0000259" key="11">
    <source>
        <dbReference type="Pfam" id="PF03372"/>
    </source>
</evidence>
<evidence type="ECO:0000313" key="12">
    <source>
        <dbReference type="EMBL" id="OCT62698.1"/>
    </source>
</evidence>
<dbReference type="EMBL" id="CM004482">
    <property type="protein sequence ID" value="OCT62698.1"/>
    <property type="molecule type" value="Genomic_DNA"/>
</dbReference>
<keyword evidence="8" id="KW-0234">DNA repair</keyword>
<dbReference type="CDD" id="cd09076">
    <property type="entry name" value="L1-EN"/>
    <property type="match status" value="1"/>
</dbReference>
<keyword evidence="5" id="KW-0227">DNA damage</keyword>
<dbReference type="InterPro" id="IPR036691">
    <property type="entry name" value="Endo/exonu/phosph_ase_sf"/>
</dbReference>
<evidence type="ECO:0000256" key="6">
    <source>
        <dbReference type="ARBA" id="ARBA00022801"/>
    </source>
</evidence>
<evidence type="ECO:0000256" key="7">
    <source>
        <dbReference type="ARBA" id="ARBA00022842"/>
    </source>
</evidence>
<comment type="cofactor">
    <cofactor evidence="9">
        <name>Mg(2+)</name>
        <dbReference type="ChEBI" id="CHEBI:18420"/>
    </cofactor>
    <cofactor evidence="9">
        <name>Mn(2+)</name>
        <dbReference type="ChEBI" id="CHEBI:29035"/>
    </cofactor>
    <text evidence="9">Probably binds two magnesium or manganese ions per subunit.</text>
</comment>
<evidence type="ECO:0000256" key="9">
    <source>
        <dbReference type="PIRSR" id="PIRSR604808-2"/>
    </source>
</evidence>
<reference evidence="13" key="1">
    <citation type="journal article" date="2016" name="Nature">
        <title>Genome evolution in the allotetraploid frog Xenopus laevis.</title>
        <authorList>
            <person name="Session A.M."/>
            <person name="Uno Y."/>
            <person name="Kwon T."/>
            <person name="Chapman J.A."/>
            <person name="Toyoda A."/>
            <person name="Takahashi S."/>
            <person name="Fukui A."/>
            <person name="Hikosaka A."/>
            <person name="Suzuki A."/>
            <person name="Kondo M."/>
            <person name="van Heeringen S.J."/>
            <person name="Quigley I."/>
            <person name="Heinz S."/>
            <person name="Ogino H."/>
            <person name="Ochi H."/>
            <person name="Hellsten U."/>
            <person name="Lyons J.B."/>
            <person name="Simakov O."/>
            <person name="Putnam N."/>
            <person name="Stites J."/>
            <person name="Kuroki Y."/>
            <person name="Tanaka T."/>
            <person name="Michiue T."/>
            <person name="Watanabe M."/>
            <person name="Bogdanovic O."/>
            <person name="Lister R."/>
            <person name="Georgiou G."/>
            <person name="Paranjpe S.S."/>
            <person name="van Kruijsbergen I."/>
            <person name="Shu S."/>
            <person name="Carlson J."/>
            <person name="Kinoshita T."/>
            <person name="Ohta Y."/>
            <person name="Mawaribuchi S."/>
            <person name="Jenkins J."/>
            <person name="Grimwood J."/>
            <person name="Schmutz J."/>
            <person name="Mitros T."/>
            <person name="Mozaffari S.V."/>
            <person name="Suzuki Y."/>
            <person name="Haramoto Y."/>
            <person name="Yamamoto T.S."/>
            <person name="Takagi C."/>
            <person name="Heald R."/>
            <person name="Miller K."/>
            <person name="Haudenschild C."/>
            <person name="Kitzman J."/>
            <person name="Nakayama T."/>
            <person name="Izutsu Y."/>
            <person name="Robert J."/>
            <person name="Fortriede J."/>
            <person name="Burns K."/>
            <person name="Lotay V."/>
            <person name="Karimi K."/>
            <person name="Yasuoka Y."/>
            <person name="Dichmann D.S."/>
            <person name="Flajnik M.F."/>
            <person name="Houston D.W."/>
            <person name="Shendure J."/>
            <person name="DuPasquier L."/>
            <person name="Vize P.D."/>
            <person name="Zorn A.M."/>
            <person name="Ito M."/>
            <person name="Marcotte E.M."/>
            <person name="Wallingford J.B."/>
            <person name="Ito Y."/>
            <person name="Asashima M."/>
            <person name="Ueno N."/>
            <person name="Matsuda Y."/>
            <person name="Veenstra G.J."/>
            <person name="Fujiyama A."/>
            <person name="Harland R.M."/>
            <person name="Taira M."/>
            <person name="Rokhsar D.S."/>
        </authorList>
    </citation>
    <scope>NUCLEOTIDE SEQUENCE [LARGE SCALE GENOMIC DNA]</scope>
    <source>
        <strain evidence="13">J</strain>
    </source>
</reference>
<feature type="site" description="Transition state stabilizer" evidence="10">
    <location>
        <position position="156"/>
    </location>
</feature>
<sequence length="361" mass="41102">MQSQQRSEFKAGTAQLNVISLNANGLNSPKKRILLSSELRHLKAQVAFVQETHFKISSVPRWSNKYFPDIHSSIPQRNKTKGVAILFGRNFNFKVLSTKKDPNGRFVFVKGTLGTQKLTFANIYLPNEHQDTTFHTITEALLGFTEGLLILGGDMNVPLDPAIDCSKGISSIATNLNRNITKDLHRLQVIDAWRLARPTERNYTFYSAKHDVYTRIDYLFLSQHHLGDLGKVEIFTRSWSDRAPISLSVSLNTDSPRANTWRLNEAGLKDTVFLDELKQALTNYFKEDVSPITIWEAHKCYIRGILIQLCARRKKAHKAKHEELLSEIRKLEITHKSTPTAAILSQLVTLRTELANHQSFH</sequence>
<dbReference type="GO" id="GO:0005634">
    <property type="term" value="C:nucleus"/>
    <property type="evidence" value="ECO:0007669"/>
    <property type="project" value="TreeGrafter"/>
</dbReference>
<keyword evidence="7 9" id="KW-0460">Magnesium</keyword>
<feature type="domain" description="Endonuclease/exonuclease/phosphatase" evidence="11">
    <location>
        <begin position="20"/>
        <end position="223"/>
    </location>
</feature>
<dbReference type="PANTHER" id="PTHR22748">
    <property type="entry name" value="AP ENDONUCLEASE"/>
    <property type="match status" value="1"/>
</dbReference>
<dbReference type="GO" id="GO:0003906">
    <property type="term" value="F:DNA-(apurinic or apyrimidinic site) endonuclease activity"/>
    <property type="evidence" value="ECO:0007669"/>
    <property type="project" value="TreeGrafter"/>
</dbReference>
<dbReference type="GO" id="GO:0006284">
    <property type="term" value="P:base-excision repair"/>
    <property type="evidence" value="ECO:0007669"/>
    <property type="project" value="TreeGrafter"/>
</dbReference>
<feature type="site" description="Important for catalytic activity" evidence="10">
    <location>
        <position position="217"/>
    </location>
</feature>
<dbReference type="SUPFAM" id="SSF56219">
    <property type="entry name" value="DNase I-like"/>
    <property type="match status" value="1"/>
</dbReference>
<gene>
    <name evidence="12" type="ORF">XELAEV_18043786mg</name>
</gene>
<dbReference type="AlphaFoldDB" id="A0A974BXB8"/>
<feature type="binding site" evidence="9">
    <location>
        <position position="154"/>
    </location>
    <ligand>
        <name>Mg(2+)</name>
        <dbReference type="ChEBI" id="CHEBI:18420"/>
        <label>1</label>
    </ligand>
</feature>
<dbReference type="GO" id="GO:0008311">
    <property type="term" value="F:double-stranded DNA 3'-5' DNA exonuclease activity"/>
    <property type="evidence" value="ECO:0007669"/>
    <property type="project" value="UniProtKB-EC"/>
</dbReference>
<dbReference type="EC" id="3.1.11.2" evidence="3"/>
<comment type="similarity">
    <text evidence="2">Belongs to the DNA repair enzymes AP/ExoA family.</text>
</comment>